<dbReference type="AlphaFoldDB" id="A0AA39SVF8"/>
<dbReference type="EMBL" id="JAUESC010000004">
    <property type="protein sequence ID" value="KAK0597938.1"/>
    <property type="molecule type" value="Genomic_DNA"/>
</dbReference>
<evidence type="ECO:0000313" key="4">
    <source>
        <dbReference type="EMBL" id="KAK0597938.1"/>
    </source>
</evidence>
<feature type="transmembrane region" description="Helical" evidence="2">
    <location>
        <begin position="56"/>
        <end position="74"/>
    </location>
</feature>
<keyword evidence="5" id="KW-1185">Reference proteome</keyword>
<feature type="transmembrane region" description="Helical" evidence="2">
    <location>
        <begin position="132"/>
        <end position="152"/>
    </location>
</feature>
<name>A0AA39SVF8_ACESA</name>
<evidence type="ECO:0000256" key="2">
    <source>
        <dbReference type="SAM" id="Phobius"/>
    </source>
</evidence>
<dbReference type="Pfam" id="PF13962">
    <property type="entry name" value="PGG"/>
    <property type="match status" value="1"/>
</dbReference>
<evidence type="ECO:0000259" key="3">
    <source>
        <dbReference type="Pfam" id="PF13962"/>
    </source>
</evidence>
<keyword evidence="2" id="KW-1133">Transmembrane helix</keyword>
<proteinExistence type="predicted"/>
<feature type="transmembrane region" description="Helical" evidence="2">
    <location>
        <begin position="164"/>
        <end position="184"/>
    </location>
</feature>
<feature type="domain" description="PGG" evidence="3">
    <location>
        <begin position="52"/>
        <end position="145"/>
    </location>
</feature>
<protein>
    <recommendedName>
        <fullName evidence="3">PGG domain-containing protein</fullName>
    </recommendedName>
</protein>
<evidence type="ECO:0000313" key="5">
    <source>
        <dbReference type="Proteomes" id="UP001168877"/>
    </source>
</evidence>
<evidence type="ECO:0000256" key="1">
    <source>
        <dbReference type="SAM" id="MobiDB-lite"/>
    </source>
</evidence>
<comment type="caution">
    <text evidence="4">The sequence shown here is derived from an EMBL/GenBank/DDBJ whole genome shotgun (WGS) entry which is preliminary data.</text>
</comment>
<reference evidence="4" key="1">
    <citation type="journal article" date="2022" name="Plant J.">
        <title>Strategies of tolerance reflected in two North American maple genomes.</title>
        <authorList>
            <person name="McEvoy S.L."/>
            <person name="Sezen U.U."/>
            <person name="Trouern-Trend A."/>
            <person name="McMahon S.M."/>
            <person name="Schaberg P.G."/>
            <person name="Yang J."/>
            <person name="Wegrzyn J.L."/>
            <person name="Swenson N.G."/>
        </authorList>
    </citation>
    <scope>NUCLEOTIDE SEQUENCE</scope>
    <source>
        <strain evidence="4">NS2018</strain>
    </source>
</reference>
<dbReference type="Proteomes" id="UP001168877">
    <property type="component" value="Unassembled WGS sequence"/>
</dbReference>
<accession>A0AA39SVF8</accession>
<reference evidence="4" key="2">
    <citation type="submission" date="2023-06" db="EMBL/GenBank/DDBJ databases">
        <authorList>
            <person name="Swenson N.G."/>
            <person name="Wegrzyn J.L."/>
            <person name="Mcevoy S.L."/>
        </authorList>
    </citation>
    <scope>NUCLEOTIDE SEQUENCE</scope>
    <source>
        <strain evidence="4">NS2018</strain>
        <tissue evidence="4">Leaf</tissue>
    </source>
</reference>
<dbReference type="InterPro" id="IPR026961">
    <property type="entry name" value="PGG_dom"/>
</dbReference>
<sequence length="204" mass="22241">MNNNNASSSEIDIRKTNNSQAQSLQRGGSSDQQQQIVDEDSSHGDKELAGSTKNGVLLVCSIFAAFCMQALLGLPGDIKPDQLLSPMKITVDQHKNLQSFLRSDVTCFILSVMTILLVTCASSFNYEYSIRLNACMMGALVGTATTLFYYGLVLATNGRLAGDAFRVGAVIASVIMVITYIFMINKKSRSFIRKGWSKIRDSCA</sequence>
<feature type="region of interest" description="Disordered" evidence="1">
    <location>
        <begin position="1"/>
        <end position="48"/>
    </location>
</feature>
<feature type="compositionally biased region" description="Polar residues" evidence="1">
    <location>
        <begin position="1"/>
        <end position="36"/>
    </location>
</feature>
<organism evidence="4 5">
    <name type="scientific">Acer saccharum</name>
    <name type="common">Sugar maple</name>
    <dbReference type="NCBI Taxonomy" id="4024"/>
    <lineage>
        <taxon>Eukaryota</taxon>
        <taxon>Viridiplantae</taxon>
        <taxon>Streptophyta</taxon>
        <taxon>Embryophyta</taxon>
        <taxon>Tracheophyta</taxon>
        <taxon>Spermatophyta</taxon>
        <taxon>Magnoliopsida</taxon>
        <taxon>eudicotyledons</taxon>
        <taxon>Gunneridae</taxon>
        <taxon>Pentapetalae</taxon>
        <taxon>rosids</taxon>
        <taxon>malvids</taxon>
        <taxon>Sapindales</taxon>
        <taxon>Sapindaceae</taxon>
        <taxon>Hippocastanoideae</taxon>
        <taxon>Acereae</taxon>
        <taxon>Acer</taxon>
    </lineage>
</organism>
<keyword evidence="2" id="KW-0812">Transmembrane</keyword>
<keyword evidence="2" id="KW-0472">Membrane</keyword>
<gene>
    <name evidence="4" type="ORF">LWI29_030049</name>
</gene>
<feature type="transmembrane region" description="Helical" evidence="2">
    <location>
        <begin position="100"/>
        <end position="120"/>
    </location>
</feature>